<protein>
    <recommendedName>
        <fullName evidence="12">ADP-dependent (S)-NAD(P)H-hydrate dehydratase</fullName>
        <ecNumber evidence="12">4.2.1.136</ecNumber>
    </recommendedName>
    <alternativeName>
        <fullName evidence="12">ADP-dependent NAD(P)HX dehydratase</fullName>
    </alternativeName>
</protein>
<dbReference type="RefSeq" id="WP_020441758.1">
    <property type="nucleotide sequence ID" value="NC_021663.1"/>
</dbReference>
<dbReference type="HOGENOM" id="CLU_024853_4_0_11"/>
<evidence type="ECO:0000256" key="6">
    <source>
        <dbReference type="ARBA" id="ARBA00022857"/>
    </source>
</evidence>
<evidence type="ECO:0000256" key="8">
    <source>
        <dbReference type="ARBA" id="ARBA00023239"/>
    </source>
</evidence>
<dbReference type="GO" id="GO:0046496">
    <property type="term" value="P:nicotinamide nucleotide metabolic process"/>
    <property type="evidence" value="ECO:0007669"/>
    <property type="project" value="UniProtKB-UniRule"/>
</dbReference>
<evidence type="ECO:0000256" key="11">
    <source>
        <dbReference type="ARBA" id="ARBA00049209"/>
    </source>
</evidence>
<feature type="domain" description="YjeF N-terminal" evidence="15">
    <location>
        <begin position="16"/>
        <end position="241"/>
    </location>
</feature>
<dbReference type="InterPro" id="IPR000631">
    <property type="entry name" value="CARKD"/>
</dbReference>
<keyword evidence="6 12" id="KW-0521">NADP</keyword>
<dbReference type="SUPFAM" id="SSF53613">
    <property type="entry name" value="Ribokinase-like"/>
    <property type="match status" value="1"/>
</dbReference>
<feature type="domain" description="YjeF C-terminal" evidence="14">
    <location>
        <begin position="297"/>
        <end position="589"/>
    </location>
</feature>
<dbReference type="SUPFAM" id="SSF64153">
    <property type="entry name" value="YjeF N-terminal domain-like"/>
    <property type="match status" value="1"/>
</dbReference>
<comment type="cofactor">
    <cofactor evidence="1">
        <name>K(+)</name>
        <dbReference type="ChEBI" id="CHEBI:29103"/>
    </cofactor>
</comment>
<dbReference type="GO" id="GO:0005524">
    <property type="term" value="F:ATP binding"/>
    <property type="evidence" value="ECO:0007669"/>
    <property type="project" value="UniProtKB-KW"/>
</dbReference>
<dbReference type="AlphaFoldDB" id="S4XE28"/>
<comment type="cofactor">
    <cofactor evidence="12">
        <name>Mg(2+)</name>
        <dbReference type="ChEBI" id="CHEBI:18420"/>
    </cofactor>
</comment>
<feature type="binding site" evidence="12">
    <location>
        <position position="525"/>
    </location>
    <ligand>
        <name>(6S)-NADPHX</name>
        <dbReference type="ChEBI" id="CHEBI:64076"/>
    </ligand>
</feature>
<accession>S4XE28</accession>
<comment type="function">
    <text evidence="12">Catalyzes the dehydration of the S-form of NAD(P)HX at the expense of ADP, which is converted to AMP. Together with NAD(P)HX epimerase, which catalyzes the epimerization of the S- and R-forms, the enzyme allows the repair of both epimers of NAD(P)HX, a damaged form of NAD(P)H that is a result of enzymatic or heat-dependent hydration.</text>
</comment>
<evidence type="ECO:0000256" key="3">
    <source>
        <dbReference type="ARBA" id="ARBA00009524"/>
    </source>
</evidence>
<dbReference type="PANTHER" id="PTHR12592:SF0">
    <property type="entry name" value="ATP-DEPENDENT (S)-NAD(P)H-HYDRATE DEHYDRATASE"/>
    <property type="match status" value="1"/>
</dbReference>
<feature type="binding site" evidence="12">
    <location>
        <position position="385"/>
    </location>
    <ligand>
        <name>(6S)-NADPHX</name>
        <dbReference type="ChEBI" id="CHEBI:64076"/>
    </ligand>
</feature>
<dbReference type="PROSITE" id="PS51383">
    <property type="entry name" value="YJEF_C_3"/>
    <property type="match status" value="1"/>
</dbReference>
<dbReference type="GO" id="GO:0110051">
    <property type="term" value="P:metabolite repair"/>
    <property type="evidence" value="ECO:0007669"/>
    <property type="project" value="TreeGrafter"/>
</dbReference>
<dbReference type="Proteomes" id="UP000014809">
    <property type="component" value="Chromosome"/>
</dbReference>
<dbReference type="OrthoDB" id="9806925at2"/>
<evidence type="ECO:0000256" key="5">
    <source>
        <dbReference type="ARBA" id="ARBA00022840"/>
    </source>
</evidence>
<gene>
    <name evidence="12" type="primary">nnrD</name>
    <name evidence="16" type="ORF">A606_08795</name>
</gene>
<feature type="region of interest" description="Disordered" evidence="13">
    <location>
        <begin position="295"/>
        <end position="315"/>
    </location>
</feature>
<dbReference type="Gene3D" id="3.40.50.10260">
    <property type="entry name" value="YjeF N-terminal domain"/>
    <property type="match status" value="1"/>
</dbReference>
<dbReference type="InterPro" id="IPR029056">
    <property type="entry name" value="Ribokinase-like"/>
</dbReference>
<dbReference type="HAMAP" id="MF_01965">
    <property type="entry name" value="NADHX_dehydratase"/>
    <property type="match status" value="1"/>
</dbReference>
<keyword evidence="17" id="KW-1185">Reference proteome</keyword>
<dbReference type="eggNOG" id="COG0063">
    <property type="taxonomic scope" value="Bacteria"/>
</dbReference>
<evidence type="ECO:0000313" key="16">
    <source>
        <dbReference type="EMBL" id="AGP31402.1"/>
    </source>
</evidence>
<keyword evidence="8 12" id="KW-0456">Lyase</keyword>
<dbReference type="PATRIC" id="fig|1200352.3.peg.1788"/>
<dbReference type="EC" id="4.2.1.136" evidence="12"/>
<feature type="binding site" evidence="12">
    <location>
        <position position="524"/>
    </location>
    <ligand>
        <name>AMP</name>
        <dbReference type="ChEBI" id="CHEBI:456215"/>
    </ligand>
</feature>
<evidence type="ECO:0000259" key="14">
    <source>
        <dbReference type="PROSITE" id="PS51383"/>
    </source>
</evidence>
<comment type="function">
    <text evidence="9">Bifunctional enzyme that catalyzes the epimerization of the S- and R-forms of NAD(P)HX and the dehydration of the S-form of NAD(P)HX at the expense of ADP, which is converted to AMP. This allows the repair of both epimers of NAD(P)HX, a damaged form of NAD(P)H that is a result of enzymatic or heat-dependent hydration.</text>
</comment>
<proteinExistence type="inferred from homology"/>
<dbReference type="GO" id="GO:0052856">
    <property type="term" value="F:NAD(P)HX epimerase activity"/>
    <property type="evidence" value="ECO:0007669"/>
    <property type="project" value="TreeGrafter"/>
</dbReference>
<keyword evidence="5 12" id="KW-0067">ATP-binding</keyword>
<dbReference type="GO" id="GO:0052855">
    <property type="term" value="F:ADP-dependent NAD(P)H-hydrate dehydratase activity"/>
    <property type="evidence" value="ECO:0007669"/>
    <property type="project" value="UniProtKB-UniRule"/>
</dbReference>
<evidence type="ECO:0000256" key="4">
    <source>
        <dbReference type="ARBA" id="ARBA00022741"/>
    </source>
</evidence>
<dbReference type="Gene3D" id="3.40.1190.20">
    <property type="match status" value="1"/>
</dbReference>
<evidence type="ECO:0000256" key="2">
    <source>
        <dbReference type="ARBA" id="ARBA00006001"/>
    </source>
</evidence>
<dbReference type="PROSITE" id="PS51385">
    <property type="entry name" value="YJEF_N"/>
    <property type="match status" value="1"/>
</dbReference>
<organism evidence="16 17">
    <name type="scientific">Corynebacterium terpenotabidum Y-11</name>
    <dbReference type="NCBI Taxonomy" id="1200352"/>
    <lineage>
        <taxon>Bacteria</taxon>
        <taxon>Bacillati</taxon>
        <taxon>Actinomycetota</taxon>
        <taxon>Actinomycetes</taxon>
        <taxon>Mycobacteriales</taxon>
        <taxon>Corynebacteriaceae</taxon>
        <taxon>Corynebacterium</taxon>
    </lineage>
</organism>
<comment type="catalytic activity">
    <reaction evidence="11 12">
        <text>(6S)-NADPHX + ADP = AMP + phosphate + NADPH + H(+)</text>
        <dbReference type="Rhea" id="RHEA:32235"/>
        <dbReference type="ChEBI" id="CHEBI:15378"/>
        <dbReference type="ChEBI" id="CHEBI:43474"/>
        <dbReference type="ChEBI" id="CHEBI:57783"/>
        <dbReference type="ChEBI" id="CHEBI:64076"/>
        <dbReference type="ChEBI" id="CHEBI:456215"/>
        <dbReference type="ChEBI" id="CHEBI:456216"/>
        <dbReference type="EC" id="4.2.1.136"/>
    </reaction>
</comment>
<dbReference type="Pfam" id="PF03853">
    <property type="entry name" value="YjeF_N"/>
    <property type="match status" value="1"/>
</dbReference>
<evidence type="ECO:0000259" key="15">
    <source>
        <dbReference type="PROSITE" id="PS51385"/>
    </source>
</evidence>
<dbReference type="Pfam" id="PF01256">
    <property type="entry name" value="Carb_kinase"/>
    <property type="match status" value="1"/>
</dbReference>
<dbReference type="eggNOG" id="COG0062">
    <property type="taxonomic scope" value="Bacteria"/>
</dbReference>
<dbReference type="EMBL" id="CP003696">
    <property type="protein sequence ID" value="AGP31402.1"/>
    <property type="molecule type" value="Genomic_DNA"/>
</dbReference>
<evidence type="ECO:0000256" key="13">
    <source>
        <dbReference type="SAM" id="MobiDB-lite"/>
    </source>
</evidence>
<feature type="binding site" evidence="12">
    <location>
        <begin position="492"/>
        <end position="496"/>
    </location>
    <ligand>
        <name>AMP</name>
        <dbReference type="ChEBI" id="CHEBI:456215"/>
    </ligand>
</feature>
<evidence type="ECO:0000256" key="7">
    <source>
        <dbReference type="ARBA" id="ARBA00023027"/>
    </source>
</evidence>
<dbReference type="PANTHER" id="PTHR12592">
    <property type="entry name" value="ATP-DEPENDENT (S)-NAD(P)H-HYDRATE DEHYDRATASE FAMILY MEMBER"/>
    <property type="match status" value="1"/>
</dbReference>
<name>S4XE28_9CORY</name>
<keyword evidence="4 12" id="KW-0547">Nucleotide-binding</keyword>
<dbReference type="KEGG" id="cter:A606_08795"/>
<evidence type="ECO:0000256" key="9">
    <source>
        <dbReference type="ARBA" id="ARBA00025153"/>
    </source>
</evidence>
<reference evidence="16 17" key="1">
    <citation type="submission" date="2012-06" db="EMBL/GenBank/DDBJ databases">
        <title>Complete genome sequence of Corynebacterium terpenotabidum Y-11 (=DSM 44721).</title>
        <authorList>
            <person name="Ruckert C."/>
            <person name="Albersmeier A."/>
            <person name="Al-Dilaimi A."/>
            <person name="Szczepanowski R."/>
            <person name="Kalinowski J."/>
        </authorList>
    </citation>
    <scope>NUCLEOTIDE SEQUENCE [LARGE SCALE GENOMIC DNA]</scope>
    <source>
        <strain evidence="16 17">Y-11</strain>
    </source>
</reference>
<evidence type="ECO:0000256" key="12">
    <source>
        <dbReference type="HAMAP-Rule" id="MF_01965"/>
    </source>
</evidence>
<comment type="similarity">
    <text evidence="12">Belongs to the NnrD/CARKD family.</text>
</comment>
<comment type="similarity">
    <text evidence="2">In the N-terminal section; belongs to the NnrE/AIBP family.</text>
</comment>
<keyword evidence="7 12" id="KW-0520">NAD</keyword>
<evidence type="ECO:0000256" key="10">
    <source>
        <dbReference type="ARBA" id="ARBA00048238"/>
    </source>
</evidence>
<comment type="similarity">
    <text evidence="3">In the C-terminal section; belongs to the NnrD/CARKD family.</text>
</comment>
<dbReference type="CDD" id="cd01171">
    <property type="entry name" value="YXKO-related"/>
    <property type="match status" value="1"/>
</dbReference>
<feature type="binding site" evidence="12">
    <location>
        <position position="447"/>
    </location>
    <ligand>
        <name>(6S)-NADPHX</name>
        <dbReference type="ChEBI" id="CHEBI:64076"/>
    </ligand>
</feature>
<evidence type="ECO:0000256" key="1">
    <source>
        <dbReference type="ARBA" id="ARBA00001958"/>
    </source>
</evidence>
<evidence type="ECO:0000313" key="17">
    <source>
        <dbReference type="Proteomes" id="UP000014809"/>
    </source>
</evidence>
<sequence length="607" mass="61619">MGHTTDTASVFTVAQIRQAEQPLLDAQSHPDELMQSAASAVAAAARMMLQRPPFSAQQERILLAVGAGGNGGDALYAGRDLRMDGWEVDAVLLGRDRDTGEVRVHTRALAAFEAAGGTIVDGEVPGNRGPAPYRLLIDGVLGMGGAGGVDERAALVLALADRWTVPLLAVDVPSGVDADTGATAGPLTVTDRSDEQPVTVLSHAVADVTVTFGGWRRAHAVSAYCGQVLLADPGVDAGGTIGTELQKLDAWWWKDAGVHVGLATAVTVPPDPRCTAGGIDLAGRYDATATGLVSPGRSATRLSGPTEPGPDDDKYTGGVVGVCAGSDRYPGAAVLATTGAVRATSAMVRYIGSGAPEVLRATPEVVWAPSVADAGRVQAWVVGPGRGTDEAAAAELAVLLARPEPLVIDADALTVLAEHPELREALIERSPGAAGRRDDRATVLTPHAGEFRRLAAAVAGDGSGVEIPDPDADRIGAAVALGAALHCAVLLKGRHTVVADRAAPGQSVTCIDAGTSWGATPGSGDVLAGIIGALMAQQAARHGDTGGVAAQAVALHALAAAVAAETPDGLAPTSASRIADAVPQAWARAGAALTSRWPRWSQRPGRI</sequence>
<comment type="subunit">
    <text evidence="12">Homotetramer.</text>
</comment>
<dbReference type="InterPro" id="IPR004443">
    <property type="entry name" value="YjeF_N_dom"/>
</dbReference>
<dbReference type="InterPro" id="IPR036652">
    <property type="entry name" value="YjeF_N_dom_sf"/>
</dbReference>
<feature type="binding site" evidence="12">
    <location>
        <position position="332"/>
    </location>
    <ligand>
        <name>(6S)-NADPHX</name>
        <dbReference type="ChEBI" id="CHEBI:64076"/>
    </ligand>
</feature>
<comment type="catalytic activity">
    <reaction evidence="10 12">
        <text>(6S)-NADHX + ADP = AMP + phosphate + NADH + H(+)</text>
        <dbReference type="Rhea" id="RHEA:32223"/>
        <dbReference type="ChEBI" id="CHEBI:15378"/>
        <dbReference type="ChEBI" id="CHEBI:43474"/>
        <dbReference type="ChEBI" id="CHEBI:57945"/>
        <dbReference type="ChEBI" id="CHEBI:64074"/>
        <dbReference type="ChEBI" id="CHEBI:456215"/>
        <dbReference type="ChEBI" id="CHEBI:456216"/>
        <dbReference type="EC" id="4.2.1.136"/>
    </reaction>
</comment>
<dbReference type="STRING" id="1200352.A606_08795"/>